<dbReference type="GO" id="GO:0009254">
    <property type="term" value="P:peptidoglycan turnover"/>
    <property type="evidence" value="ECO:0007669"/>
    <property type="project" value="UniProtKB-UniRule"/>
</dbReference>
<reference evidence="3 4" key="1">
    <citation type="journal article" date="2010" name="J. Bacteriol.">
        <title>Genome sequence of Fulvimarina pelagi HTCC2506T, a Mn(II)-oxidizing alphaproteobacterium possessing an aerobic anoxygenic photosynthetic gene cluster and Xanthorhodopsin.</title>
        <authorList>
            <person name="Kang I."/>
            <person name="Oh H.M."/>
            <person name="Lim S.I."/>
            <person name="Ferriera S."/>
            <person name="Giovannoni S.J."/>
            <person name="Cho J.C."/>
        </authorList>
    </citation>
    <scope>NUCLEOTIDE SEQUENCE [LARGE SCALE GENOMIC DNA]</scope>
    <source>
        <strain evidence="3 4">HTCC2506</strain>
    </source>
</reference>
<dbReference type="HAMAP" id="MF_01270">
    <property type="entry name" value="AnhMurNAc_kinase"/>
    <property type="match status" value="1"/>
</dbReference>
<dbReference type="AlphaFoldDB" id="Q0G704"/>
<dbReference type="Gene3D" id="3.30.420.40">
    <property type="match status" value="2"/>
</dbReference>
<accession>Q0G704</accession>
<keyword evidence="2" id="KW-0547">Nucleotide-binding</keyword>
<keyword evidence="2" id="KW-0808">Transferase</keyword>
<dbReference type="HOGENOM" id="CLU_038782_3_0_5"/>
<dbReference type="eggNOG" id="COG2377">
    <property type="taxonomic scope" value="Bacteria"/>
</dbReference>
<comment type="similarity">
    <text evidence="2">Belongs to the anhydro-N-acetylmuramic acid kinase family.</text>
</comment>
<dbReference type="EC" id="2.7.1.170" evidence="2"/>
<sequence>MAERILTSKDKRAFRAIGLMSGTSLDGIDVALIETDGENRVKRGPARTYEYEHAMRLRLEEALEFGKTLTDRSARMEALSAIELALTDRHAEVVRRFASEIGMEIGEIDVVGFHGQTVLHRPEKALTVQIGDGKRLSETLGRPVVWDMRARDMEIGGQGAPLVPAYHRALAANLPPELDARPVAFVNIGGISNITYIDGGAEPIAFDCGPGNALIDQWLQREAGVPYDQNGRIASEGGVIDDLAQRYLSSGFFLKRTPKSLDRFDFPVPMTEDGELSDVARTLCYVTAEAIARSRDHLPEAPKLWVIAGGGRRHPFIMSYLTEAVGEEADVILAEDCGFDGDAMEAEAWAYLAVRGLKGLPFTFPTTTGCREATSGGVISEPERRGD</sequence>
<dbReference type="EMBL" id="AATP01000001">
    <property type="protein sequence ID" value="EAU42560.1"/>
    <property type="molecule type" value="Genomic_DNA"/>
</dbReference>
<comment type="function">
    <text evidence="2">Catalyzes the specific phosphorylation of 1,6-anhydro-N-acetylmuramic acid (anhMurNAc) with the simultaneous cleavage of the 1,6-anhydro ring, generating MurNAc-6-P. Is required for the utilization of anhMurNAc either imported from the medium or derived from its own cell wall murein, and thus plays a role in cell wall recycling.</text>
</comment>
<dbReference type="PANTHER" id="PTHR30605:SF0">
    <property type="entry name" value="ANHYDRO-N-ACETYLMURAMIC ACID KINASE"/>
    <property type="match status" value="1"/>
</dbReference>
<proteinExistence type="inferred from homology"/>
<evidence type="ECO:0000256" key="2">
    <source>
        <dbReference type="HAMAP-Rule" id="MF_01270"/>
    </source>
</evidence>
<dbReference type="GO" id="GO:0016773">
    <property type="term" value="F:phosphotransferase activity, alcohol group as acceptor"/>
    <property type="evidence" value="ECO:0007669"/>
    <property type="project" value="UniProtKB-UniRule"/>
</dbReference>
<dbReference type="InterPro" id="IPR043129">
    <property type="entry name" value="ATPase_NBD"/>
</dbReference>
<dbReference type="InterPro" id="IPR005338">
    <property type="entry name" value="Anhydro_N_Ac-Mur_kinase"/>
</dbReference>
<protein>
    <recommendedName>
        <fullName evidence="2">Anhydro-N-acetylmuramic acid kinase</fullName>
        <ecNumber evidence="2">2.7.1.170</ecNumber>
    </recommendedName>
    <alternativeName>
        <fullName evidence="2">AnhMurNAc kinase</fullName>
    </alternativeName>
</protein>
<dbReference type="GO" id="GO:0097175">
    <property type="term" value="P:1,6-anhydro-N-acetyl-beta-muramic acid catabolic process"/>
    <property type="evidence" value="ECO:0007669"/>
    <property type="project" value="UniProtKB-UniRule"/>
</dbReference>
<dbReference type="STRING" id="217511.GCA_001463845_00168"/>
<comment type="pathway">
    <text evidence="2">Cell wall biogenesis; peptidoglycan recycling.</text>
</comment>
<evidence type="ECO:0000313" key="3">
    <source>
        <dbReference type="EMBL" id="EAU42560.1"/>
    </source>
</evidence>
<dbReference type="GO" id="GO:0006040">
    <property type="term" value="P:amino sugar metabolic process"/>
    <property type="evidence" value="ECO:0007669"/>
    <property type="project" value="InterPro"/>
</dbReference>
<comment type="pathway">
    <text evidence="2">Amino-sugar metabolism; 1,6-anhydro-N-acetylmuramate degradation.</text>
</comment>
<organism evidence="3 4">
    <name type="scientific">Fulvimarina pelagi HTCC2506</name>
    <dbReference type="NCBI Taxonomy" id="314231"/>
    <lineage>
        <taxon>Bacteria</taxon>
        <taxon>Pseudomonadati</taxon>
        <taxon>Pseudomonadota</taxon>
        <taxon>Alphaproteobacteria</taxon>
        <taxon>Hyphomicrobiales</taxon>
        <taxon>Aurantimonadaceae</taxon>
        <taxon>Fulvimarina</taxon>
    </lineage>
</organism>
<dbReference type="GO" id="GO:0016301">
    <property type="term" value="F:kinase activity"/>
    <property type="evidence" value="ECO:0007669"/>
    <property type="project" value="UniProtKB-KW"/>
</dbReference>
<evidence type="ECO:0000313" key="4">
    <source>
        <dbReference type="Proteomes" id="UP000004310"/>
    </source>
</evidence>
<name>Q0G704_9HYPH</name>
<keyword evidence="2" id="KW-0418">Kinase</keyword>
<comment type="catalytic activity">
    <reaction evidence="2">
        <text>1,6-anhydro-N-acetyl-beta-muramate + ATP + H2O = N-acetyl-D-muramate 6-phosphate + ADP + H(+)</text>
        <dbReference type="Rhea" id="RHEA:24952"/>
        <dbReference type="ChEBI" id="CHEBI:15377"/>
        <dbReference type="ChEBI" id="CHEBI:15378"/>
        <dbReference type="ChEBI" id="CHEBI:30616"/>
        <dbReference type="ChEBI" id="CHEBI:58690"/>
        <dbReference type="ChEBI" id="CHEBI:58722"/>
        <dbReference type="ChEBI" id="CHEBI:456216"/>
        <dbReference type="EC" id="2.7.1.170"/>
    </reaction>
</comment>
<dbReference type="GO" id="GO:0005524">
    <property type="term" value="F:ATP binding"/>
    <property type="evidence" value="ECO:0007669"/>
    <property type="project" value="UniProtKB-UniRule"/>
</dbReference>
<dbReference type="Pfam" id="PF03702">
    <property type="entry name" value="AnmK"/>
    <property type="match status" value="1"/>
</dbReference>
<dbReference type="PANTHER" id="PTHR30605">
    <property type="entry name" value="ANHYDRO-N-ACETYLMURAMIC ACID KINASE"/>
    <property type="match status" value="1"/>
</dbReference>
<dbReference type="UniPathway" id="UPA00343"/>
<keyword evidence="1 2" id="KW-0119">Carbohydrate metabolism</keyword>
<dbReference type="Proteomes" id="UP000004310">
    <property type="component" value="Unassembled WGS sequence"/>
</dbReference>
<evidence type="ECO:0000256" key="1">
    <source>
        <dbReference type="ARBA" id="ARBA00023277"/>
    </source>
</evidence>
<feature type="binding site" evidence="2">
    <location>
        <begin position="22"/>
        <end position="29"/>
    </location>
    <ligand>
        <name>ATP</name>
        <dbReference type="ChEBI" id="CHEBI:30616"/>
    </ligand>
</feature>
<keyword evidence="2" id="KW-0067">ATP-binding</keyword>
<comment type="caution">
    <text evidence="3">The sequence shown here is derived from an EMBL/GenBank/DDBJ whole genome shotgun (WGS) entry which is preliminary data.</text>
</comment>
<dbReference type="UniPathway" id="UPA00544"/>
<dbReference type="NCBIfam" id="NF007141">
    <property type="entry name" value="PRK09585.1-5"/>
    <property type="match status" value="1"/>
</dbReference>
<keyword evidence="4" id="KW-1185">Reference proteome</keyword>
<gene>
    <name evidence="2" type="primary">anmK</name>
    <name evidence="3" type="ORF">FP2506_06961</name>
</gene>
<dbReference type="SUPFAM" id="SSF53067">
    <property type="entry name" value="Actin-like ATPase domain"/>
    <property type="match status" value="1"/>
</dbReference>